<evidence type="ECO:0000313" key="3">
    <source>
        <dbReference type="Proteomes" id="UP000306477"/>
    </source>
</evidence>
<keyword evidence="1" id="KW-0812">Transmembrane</keyword>
<keyword evidence="1" id="KW-0472">Membrane</keyword>
<sequence length="185" mass="21654">MKKTTYEDRVIYLVIGICMAIFAPISILFVPQTVAEIVHYKPDIWQIFVPKNIFYIYGVGYLLLILSMMFLFLLNNRKVSISLGIICVILSLVPFFVASQANTSLSYNSISHTPPLKLQSHTYKWDEIEKINYYKNEDEVEINEYEMFFRDGKSIKLPDNGYFDDIKLVFYSKLDEMNLEITEIE</sequence>
<feature type="transmembrane region" description="Helical" evidence="1">
    <location>
        <begin position="12"/>
        <end position="34"/>
    </location>
</feature>
<feature type="transmembrane region" description="Helical" evidence="1">
    <location>
        <begin position="81"/>
        <end position="99"/>
    </location>
</feature>
<organism evidence="2 3">
    <name type="scientific">Bacillus timonensis</name>
    <dbReference type="NCBI Taxonomy" id="1033734"/>
    <lineage>
        <taxon>Bacteria</taxon>
        <taxon>Bacillati</taxon>
        <taxon>Bacillota</taxon>
        <taxon>Bacilli</taxon>
        <taxon>Bacillales</taxon>
        <taxon>Bacillaceae</taxon>
        <taxon>Bacillus</taxon>
    </lineage>
</organism>
<protein>
    <submittedName>
        <fullName evidence="2">Uncharacterized protein</fullName>
    </submittedName>
</protein>
<evidence type="ECO:0000313" key="2">
    <source>
        <dbReference type="EMBL" id="THE11631.1"/>
    </source>
</evidence>
<accession>A0A4S3PPS9</accession>
<comment type="caution">
    <text evidence="2">The sequence shown here is derived from an EMBL/GenBank/DDBJ whole genome shotgun (WGS) entry which is preliminary data.</text>
</comment>
<keyword evidence="3" id="KW-1185">Reference proteome</keyword>
<gene>
    <name evidence="2" type="ORF">E1I69_14365</name>
</gene>
<dbReference type="Proteomes" id="UP000306477">
    <property type="component" value="Unassembled WGS sequence"/>
</dbReference>
<evidence type="ECO:0000256" key="1">
    <source>
        <dbReference type="SAM" id="Phobius"/>
    </source>
</evidence>
<dbReference type="RefSeq" id="WP_136380275.1">
    <property type="nucleotide sequence ID" value="NZ_SLUB01000026.1"/>
</dbReference>
<dbReference type="EMBL" id="SLUB01000026">
    <property type="protein sequence ID" value="THE11631.1"/>
    <property type="molecule type" value="Genomic_DNA"/>
</dbReference>
<reference evidence="2 3" key="1">
    <citation type="journal article" date="2019" name="Indoor Air">
        <title>Impacts of indoor surface finishes on bacterial viability.</title>
        <authorList>
            <person name="Hu J."/>
            <person name="Maamar S.B."/>
            <person name="Glawe A.J."/>
            <person name="Gottel N."/>
            <person name="Gilbert J.A."/>
            <person name="Hartmann E.M."/>
        </authorList>
    </citation>
    <scope>NUCLEOTIDE SEQUENCE [LARGE SCALE GENOMIC DNA]</scope>
    <source>
        <strain evidence="2 3">AF060A6</strain>
    </source>
</reference>
<keyword evidence="1" id="KW-1133">Transmembrane helix</keyword>
<proteinExistence type="predicted"/>
<feature type="transmembrane region" description="Helical" evidence="1">
    <location>
        <begin position="54"/>
        <end position="74"/>
    </location>
</feature>
<name>A0A4S3PPS9_9BACI</name>
<dbReference type="OrthoDB" id="2890462at2"/>
<dbReference type="AlphaFoldDB" id="A0A4S3PPS9"/>